<organism evidence="2 3">
    <name type="scientific">Streptomyces netropsis</name>
    <name type="common">Streptoverticillium netropsis</name>
    <dbReference type="NCBI Taxonomy" id="55404"/>
    <lineage>
        <taxon>Bacteria</taxon>
        <taxon>Bacillati</taxon>
        <taxon>Actinomycetota</taxon>
        <taxon>Actinomycetes</taxon>
        <taxon>Kitasatosporales</taxon>
        <taxon>Streptomycetaceae</taxon>
        <taxon>Streptomyces</taxon>
    </lineage>
</organism>
<comment type="caution">
    <text evidence="2">The sequence shown here is derived from an EMBL/GenBank/DDBJ whole genome shotgun (WGS) entry which is preliminary data.</text>
</comment>
<sequence>MRSARPGRLRLGDRVMFEKRTYTVVGLTGLRVRLADIHGAGMLIDQVHLQAAEDFAVLGAGERAALGSAALLDHLPEKVAERALWWQHHLIEILTGLPPDAPAGAGPGPNTTRPAGRWLSASGRRRRNWPRWVRRSARGR</sequence>
<feature type="region of interest" description="Disordered" evidence="1">
    <location>
        <begin position="98"/>
        <end position="122"/>
    </location>
</feature>
<accession>A0A7W7L8W3</accession>
<dbReference type="RefSeq" id="WP_221494680.1">
    <property type="nucleotide sequence ID" value="NZ_BMRW01000011.1"/>
</dbReference>
<evidence type="ECO:0000313" key="3">
    <source>
        <dbReference type="Proteomes" id="UP000556436"/>
    </source>
</evidence>
<name>A0A7W7L8W3_STRNE</name>
<feature type="compositionally biased region" description="Low complexity" evidence="1">
    <location>
        <begin position="98"/>
        <end position="116"/>
    </location>
</feature>
<dbReference type="Proteomes" id="UP000556436">
    <property type="component" value="Unassembled WGS sequence"/>
</dbReference>
<dbReference type="AlphaFoldDB" id="A0A7W7L8W3"/>
<gene>
    <name evidence="2" type="ORF">FHS38_001590</name>
</gene>
<evidence type="ECO:0000256" key="1">
    <source>
        <dbReference type="SAM" id="MobiDB-lite"/>
    </source>
</evidence>
<protein>
    <submittedName>
        <fullName evidence="2">Uncharacterized protein</fullName>
    </submittedName>
</protein>
<keyword evidence="3" id="KW-1185">Reference proteome</keyword>
<evidence type="ECO:0000313" key="2">
    <source>
        <dbReference type="EMBL" id="MBB4885562.1"/>
    </source>
</evidence>
<dbReference type="EMBL" id="JACHJG010000002">
    <property type="protein sequence ID" value="MBB4885562.1"/>
    <property type="molecule type" value="Genomic_DNA"/>
</dbReference>
<reference evidence="2 3" key="1">
    <citation type="submission" date="2020-08" db="EMBL/GenBank/DDBJ databases">
        <title>Genomic Encyclopedia of Type Strains, Phase III (KMG-III): the genomes of soil and plant-associated and newly described type strains.</title>
        <authorList>
            <person name="Whitman W."/>
        </authorList>
    </citation>
    <scope>NUCLEOTIDE SEQUENCE [LARGE SCALE GENOMIC DNA]</scope>
    <source>
        <strain evidence="2 3">CECT 3265</strain>
    </source>
</reference>
<proteinExistence type="predicted"/>